<dbReference type="RefSeq" id="XP_062775014.1">
    <property type="nucleotide sequence ID" value="XM_062918963.1"/>
</dbReference>
<proteinExistence type="predicted"/>
<name>A0AAX4I467_9PEZI</name>
<dbReference type="KEGG" id="cdet:87939307"/>
<keyword evidence="3" id="KW-1185">Reference proteome</keyword>
<sequence>MNLKTAFRAGRNRRRQQPANDLKRNKHELVLWTHESSVLVAKVRWKYDSTVRKTKKVMPTSRRISMTESVVS</sequence>
<evidence type="ECO:0000256" key="1">
    <source>
        <dbReference type="SAM" id="MobiDB-lite"/>
    </source>
</evidence>
<organism evidence="2 3">
    <name type="scientific">Colletotrichum destructivum</name>
    <dbReference type="NCBI Taxonomy" id="34406"/>
    <lineage>
        <taxon>Eukaryota</taxon>
        <taxon>Fungi</taxon>
        <taxon>Dikarya</taxon>
        <taxon>Ascomycota</taxon>
        <taxon>Pezizomycotina</taxon>
        <taxon>Sordariomycetes</taxon>
        <taxon>Hypocreomycetidae</taxon>
        <taxon>Glomerellales</taxon>
        <taxon>Glomerellaceae</taxon>
        <taxon>Colletotrichum</taxon>
        <taxon>Colletotrichum destructivum species complex</taxon>
    </lineage>
</organism>
<dbReference type="Proteomes" id="UP001322277">
    <property type="component" value="Chromosome 2"/>
</dbReference>
<dbReference type="AlphaFoldDB" id="A0AAX4I467"/>
<evidence type="ECO:0000313" key="3">
    <source>
        <dbReference type="Proteomes" id="UP001322277"/>
    </source>
</evidence>
<dbReference type="GeneID" id="87939307"/>
<evidence type="ECO:0008006" key="4">
    <source>
        <dbReference type="Google" id="ProtNLM"/>
    </source>
</evidence>
<accession>A0AAX4I467</accession>
<dbReference type="EMBL" id="CP137306">
    <property type="protein sequence ID" value="WQF77790.1"/>
    <property type="molecule type" value="Genomic_DNA"/>
</dbReference>
<reference evidence="3" key="1">
    <citation type="journal article" date="2023" name="bioRxiv">
        <title>Complete genome of the Medicago anthracnose fungus, Colletotrichum destructivum, reveals a mini-chromosome-like region within a core chromosome.</title>
        <authorList>
            <person name="Lapalu N."/>
            <person name="Simon A."/>
            <person name="Lu A."/>
            <person name="Plaumann P.-L."/>
            <person name="Amselem J."/>
            <person name="Pigne S."/>
            <person name="Auger A."/>
            <person name="Koch C."/>
            <person name="Dallery J.-F."/>
            <person name="O'Connell R.J."/>
        </authorList>
    </citation>
    <scope>NUCLEOTIDE SEQUENCE [LARGE SCALE GENOMIC DNA]</scope>
    <source>
        <strain evidence="3">CBS 520.97</strain>
    </source>
</reference>
<gene>
    <name evidence="2" type="ORF">CDEST_02804</name>
</gene>
<protein>
    <recommendedName>
        <fullName evidence="4">Transposase</fullName>
    </recommendedName>
</protein>
<feature type="region of interest" description="Disordered" evidence="1">
    <location>
        <begin position="1"/>
        <end position="22"/>
    </location>
</feature>
<evidence type="ECO:0000313" key="2">
    <source>
        <dbReference type="EMBL" id="WQF77790.1"/>
    </source>
</evidence>